<dbReference type="OrthoDB" id="7996250at2"/>
<dbReference type="EMBL" id="QNRK01000029">
    <property type="protein sequence ID" value="RBP07132.1"/>
    <property type="molecule type" value="Genomic_DNA"/>
</dbReference>
<gene>
    <name evidence="3" type="ORF">DFR50_12962</name>
</gene>
<feature type="transmembrane region" description="Helical" evidence="2">
    <location>
        <begin position="62"/>
        <end position="81"/>
    </location>
</feature>
<dbReference type="RefSeq" id="WP_113891502.1">
    <property type="nucleotide sequence ID" value="NZ_QNRK01000029.1"/>
</dbReference>
<name>A0A366EXK5_9HYPH</name>
<protein>
    <submittedName>
        <fullName evidence="3">Uncharacterized protein</fullName>
    </submittedName>
</protein>
<proteinExistence type="predicted"/>
<evidence type="ECO:0000256" key="2">
    <source>
        <dbReference type="SAM" id="Phobius"/>
    </source>
</evidence>
<comment type="caution">
    <text evidence="3">The sequence shown here is derived from an EMBL/GenBank/DDBJ whole genome shotgun (WGS) entry which is preliminary data.</text>
</comment>
<organism evidence="3 4">
    <name type="scientific">Roseiarcus fermentans</name>
    <dbReference type="NCBI Taxonomy" id="1473586"/>
    <lineage>
        <taxon>Bacteria</taxon>
        <taxon>Pseudomonadati</taxon>
        <taxon>Pseudomonadota</taxon>
        <taxon>Alphaproteobacteria</taxon>
        <taxon>Hyphomicrobiales</taxon>
        <taxon>Roseiarcaceae</taxon>
        <taxon>Roseiarcus</taxon>
    </lineage>
</organism>
<feature type="transmembrane region" description="Helical" evidence="2">
    <location>
        <begin position="35"/>
        <end position="55"/>
    </location>
</feature>
<evidence type="ECO:0000256" key="1">
    <source>
        <dbReference type="SAM" id="MobiDB-lite"/>
    </source>
</evidence>
<keyword evidence="2" id="KW-0472">Membrane</keyword>
<evidence type="ECO:0000313" key="3">
    <source>
        <dbReference type="EMBL" id="RBP07132.1"/>
    </source>
</evidence>
<feature type="region of interest" description="Disordered" evidence="1">
    <location>
        <begin position="125"/>
        <end position="145"/>
    </location>
</feature>
<keyword evidence="4" id="KW-1185">Reference proteome</keyword>
<accession>A0A366EXK5</accession>
<evidence type="ECO:0000313" key="4">
    <source>
        <dbReference type="Proteomes" id="UP000253529"/>
    </source>
</evidence>
<keyword evidence="2" id="KW-1133">Transmembrane helix</keyword>
<keyword evidence="2" id="KW-0812">Transmembrane</keyword>
<dbReference type="AlphaFoldDB" id="A0A366EXK5"/>
<sequence length="308" mass="32634">MSRGATGAALARAASPSLAAVARALSGLRRARPTGWLATFVVLVLAWQTGLFLALVAGAIALVPYGVVHVAVSAVVAAWLIRRLRRAPADEGTTTALQIVAWSAAAGPFGAFAAAALTLPAEPPAERASREADAESAADDPSRSARVERVHTALLDRRVRLRGAHGIRPLMDVIAEGSRSERLEALRVVYRNYDAQLAAVLRRGLYDPDASVRVLAATVMAKLNGAYGRAIGERQAEVAAEPKLERTWLTLAQARLAYADSGLLEPSRARAQIEIAIGDLLRAIEIEPRGEGSLLLDKAQRLLAAVAR</sequence>
<dbReference type="Proteomes" id="UP000253529">
    <property type="component" value="Unassembled WGS sequence"/>
</dbReference>
<reference evidence="3 4" key="1">
    <citation type="submission" date="2018-06" db="EMBL/GenBank/DDBJ databases">
        <title>Genomic Encyclopedia of Type Strains, Phase IV (KMG-IV): sequencing the most valuable type-strain genomes for metagenomic binning, comparative biology and taxonomic classification.</title>
        <authorList>
            <person name="Goeker M."/>
        </authorList>
    </citation>
    <scope>NUCLEOTIDE SEQUENCE [LARGE SCALE GENOMIC DNA]</scope>
    <source>
        <strain evidence="3 4">DSM 24875</strain>
    </source>
</reference>
<feature type="transmembrane region" description="Helical" evidence="2">
    <location>
        <begin position="101"/>
        <end position="121"/>
    </location>
</feature>